<comment type="cofactor">
    <cofactor evidence="6">
        <name>Zn(2+)</name>
        <dbReference type="ChEBI" id="CHEBI:29105"/>
    </cofactor>
    <text evidence="6">Binds 1 zinc ion per subunit.</text>
</comment>
<protein>
    <recommendedName>
        <fullName evidence="8">Peptidase M48 domain-containing protein</fullName>
    </recommendedName>
</protein>
<dbReference type="Proteomes" id="UP000658320">
    <property type="component" value="Unassembled WGS sequence"/>
</dbReference>
<comment type="caution">
    <text evidence="9">The sequence shown here is derived from an EMBL/GenBank/DDBJ whole genome shotgun (WGS) entry which is preliminary data.</text>
</comment>
<name>A0A918CJN4_9ACTN</name>
<dbReference type="GO" id="GO:0006508">
    <property type="term" value="P:proteolysis"/>
    <property type="evidence" value="ECO:0007669"/>
    <property type="project" value="UniProtKB-KW"/>
</dbReference>
<feature type="transmembrane region" description="Helical" evidence="7">
    <location>
        <begin position="91"/>
        <end position="113"/>
    </location>
</feature>
<dbReference type="CDD" id="cd07326">
    <property type="entry name" value="M56_BlaR1_MecR1_like"/>
    <property type="match status" value="1"/>
</dbReference>
<keyword evidence="3 6" id="KW-0378">Hydrolase</keyword>
<sequence>MSTAAVLAGYAVVAGALVPSLLSRAKWAHRAPVLAVLAWQGLMVTFVVATVLAVYHLLLSEEHAHDGLVGLISACGLIVGAPGTGTASDTVLALTAPAAVAVLPLGWLVRCAWQARRARQRHLDLLVLVGEPAPEYDATVVDHTAPAVYCLPGRRCRVVITQGALDVLSEEQLRAVLEHERAHIDGRHHVLHLLAEAFSRAFPGLPLGRHAKEQTALLVEMIADDHALRSHRREVLASAMYEVAAGRVPPVALGAGGTGALIRLRRVLTPQPRPHRATRLGVVAATVAAPLLPLLVACGH</sequence>
<evidence type="ECO:0000256" key="5">
    <source>
        <dbReference type="ARBA" id="ARBA00023049"/>
    </source>
</evidence>
<keyword evidence="5 6" id="KW-0482">Metalloprotease</keyword>
<reference evidence="9" key="1">
    <citation type="journal article" date="2014" name="Int. J. Syst. Evol. Microbiol.">
        <title>Complete genome sequence of Corynebacterium casei LMG S-19264T (=DSM 44701T), isolated from a smear-ripened cheese.</title>
        <authorList>
            <consortium name="US DOE Joint Genome Institute (JGI-PGF)"/>
            <person name="Walter F."/>
            <person name="Albersmeier A."/>
            <person name="Kalinowski J."/>
            <person name="Ruckert C."/>
        </authorList>
    </citation>
    <scope>NUCLEOTIDE SEQUENCE</scope>
    <source>
        <strain evidence="9">JCM 4346</strain>
    </source>
</reference>
<evidence type="ECO:0000256" key="4">
    <source>
        <dbReference type="ARBA" id="ARBA00022833"/>
    </source>
</evidence>
<evidence type="ECO:0000256" key="7">
    <source>
        <dbReference type="SAM" id="Phobius"/>
    </source>
</evidence>
<evidence type="ECO:0000256" key="1">
    <source>
        <dbReference type="ARBA" id="ARBA00022670"/>
    </source>
</evidence>
<feature type="transmembrane region" description="Helical" evidence="7">
    <location>
        <begin position="34"/>
        <end position="55"/>
    </location>
</feature>
<proteinExistence type="inferred from homology"/>
<evidence type="ECO:0000256" key="6">
    <source>
        <dbReference type="RuleBase" id="RU003983"/>
    </source>
</evidence>
<dbReference type="PANTHER" id="PTHR34978">
    <property type="entry name" value="POSSIBLE SENSOR-TRANSDUCER PROTEIN BLAR"/>
    <property type="match status" value="1"/>
</dbReference>
<dbReference type="AlphaFoldDB" id="A0A918CJN4"/>
<keyword evidence="7" id="KW-1133">Transmembrane helix</keyword>
<feature type="transmembrane region" description="Helical" evidence="7">
    <location>
        <begin position="67"/>
        <end position="85"/>
    </location>
</feature>
<dbReference type="GO" id="GO:0046872">
    <property type="term" value="F:metal ion binding"/>
    <property type="evidence" value="ECO:0007669"/>
    <property type="project" value="UniProtKB-KW"/>
</dbReference>
<reference evidence="9" key="2">
    <citation type="submission" date="2020-09" db="EMBL/GenBank/DDBJ databases">
        <authorList>
            <person name="Sun Q."/>
            <person name="Ohkuma M."/>
        </authorList>
    </citation>
    <scope>NUCLEOTIDE SEQUENCE</scope>
    <source>
        <strain evidence="9">JCM 4346</strain>
    </source>
</reference>
<dbReference type="PANTHER" id="PTHR34978:SF3">
    <property type="entry name" value="SLR0241 PROTEIN"/>
    <property type="match status" value="1"/>
</dbReference>
<dbReference type="Pfam" id="PF01435">
    <property type="entry name" value="Peptidase_M48"/>
    <property type="match status" value="1"/>
</dbReference>
<evidence type="ECO:0000256" key="3">
    <source>
        <dbReference type="ARBA" id="ARBA00022801"/>
    </source>
</evidence>
<comment type="similarity">
    <text evidence="6">Belongs to the peptidase M48 family.</text>
</comment>
<evidence type="ECO:0000256" key="2">
    <source>
        <dbReference type="ARBA" id="ARBA00022723"/>
    </source>
</evidence>
<evidence type="ECO:0000313" key="10">
    <source>
        <dbReference type="Proteomes" id="UP000658320"/>
    </source>
</evidence>
<keyword evidence="10" id="KW-1185">Reference proteome</keyword>
<gene>
    <name evidence="9" type="ORF">GCM10010251_49450</name>
</gene>
<evidence type="ECO:0000259" key="8">
    <source>
        <dbReference type="Pfam" id="PF01435"/>
    </source>
</evidence>
<keyword evidence="7" id="KW-0812">Transmembrane</keyword>
<dbReference type="InterPro" id="IPR001915">
    <property type="entry name" value="Peptidase_M48"/>
</dbReference>
<dbReference type="InterPro" id="IPR052173">
    <property type="entry name" value="Beta-lactam_resp_regulator"/>
</dbReference>
<dbReference type="EMBL" id="BMSX01000012">
    <property type="protein sequence ID" value="GGR27610.1"/>
    <property type="molecule type" value="Genomic_DNA"/>
</dbReference>
<dbReference type="GO" id="GO:0004222">
    <property type="term" value="F:metalloendopeptidase activity"/>
    <property type="evidence" value="ECO:0007669"/>
    <property type="project" value="InterPro"/>
</dbReference>
<organism evidence="9 10">
    <name type="scientific">Streptomyces aurantiogriseus</name>
    <dbReference type="NCBI Taxonomy" id="66870"/>
    <lineage>
        <taxon>Bacteria</taxon>
        <taxon>Bacillati</taxon>
        <taxon>Actinomycetota</taxon>
        <taxon>Actinomycetes</taxon>
        <taxon>Kitasatosporales</taxon>
        <taxon>Streptomycetaceae</taxon>
        <taxon>Streptomyces</taxon>
    </lineage>
</organism>
<accession>A0A918CJN4</accession>
<keyword evidence="7" id="KW-0472">Membrane</keyword>
<keyword evidence="1 6" id="KW-0645">Protease</keyword>
<keyword evidence="4 6" id="KW-0862">Zinc</keyword>
<evidence type="ECO:0000313" key="9">
    <source>
        <dbReference type="EMBL" id="GGR27610.1"/>
    </source>
</evidence>
<dbReference type="RefSeq" id="WP_189939906.1">
    <property type="nucleotide sequence ID" value="NZ_BMSX01000012.1"/>
</dbReference>
<feature type="domain" description="Peptidase M48" evidence="8">
    <location>
        <begin position="114"/>
        <end position="195"/>
    </location>
</feature>
<keyword evidence="2" id="KW-0479">Metal-binding</keyword>
<dbReference type="Gene3D" id="3.30.2010.10">
    <property type="entry name" value="Metalloproteases ('zincins'), catalytic domain"/>
    <property type="match status" value="1"/>
</dbReference>